<dbReference type="EMBL" id="QTSX02003247">
    <property type="protein sequence ID" value="KAJ9071380.1"/>
    <property type="molecule type" value="Genomic_DNA"/>
</dbReference>
<sequence length="667" mass="73581">MDLASNENDSDYQNISPNVMKTPEPKEDFPEEFKSSLAYHETPLESDRSRLSGTALKVGVVVLFGLLLSNYYLFRPYFTAILFSWLLSVPLHELKGSIHAFLVQGLEGRPEETAFGFVGYHIFYLFSQIVFGKVVTEWIFKSLDSVLFTKAPENKEKLKLRPVEQEGTPGGEAKVEKDPFQDLKQKDPTPPSPRESPSTKQQLVNIDALLQRPDWFYIVVVIRSCVILSLLKTLKQSGGYLIILLALAGGSKMLLSGMNTSAISRLLKKAQSPTEMVFRSTRLFLSHWIAHNTEDAVVMFLVLGVVFGMLYGGYTLVSSVVSEFRCGIFSYSGSLFRFGLAKFQSLLVQLAEGSEHLGPIHQHGDAFLKGQLESTFTVAEFARYLLSLEFFDLLAADAPVTMNLLQGSVDVSVASQIPQEIQAIAQSVLPKASSLISDAGKEMAVSSAVPALALFSSLTSNFTLNVALPYLLLALDGVFQVLVFTLTLWSLVARKASPLQPAQALLSKVWVRNSRTLNTRLFGHLQALIVGVCLSTFQMGLFHTLFSWFTLRLLGAPGACLFALLSGFIAVVPLGGPYIAILPSVQFMWFIEGRRIVPLVLFVLHFVTASKVDGAFYAHLPSVSSFYTALAAFLGYNFLGLQGLFYGPFLLALVPICYSEFLVNEED</sequence>
<evidence type="ECO:0000313" key="1">
    <source>
        <dbReference type="EMBL" id="KAJ9071380.1"/>
    </source>
</evidence>
<accession>A0ACC2T9S2</accession>
<keyword evidence="2" id="KW-1185">Reference proteome</keyword>
<protein>
    <submittedName>
        <fullName evidence="1">Uncharacterized protein</fullName>
    </submittedName>
</protein>
<dbReference type="Proteomes" id="UP001165960">
    <property type="component" value="Unassembled WGS sequence"/>
</dbReference>
<evidence type="ECO:0000313" key="2">
    <source>
        <dbReference type="Proteomes" id="UP001165960"/>
    </source>
</evidence>
<organism evidence="1 2">
    <name type="scientific">Entomophthora muscae</name>
    <dbReference type="NCBI Taxonomy" id="34485"/>
    <lineage>
        <taxon>Eukaryota</taxon>
        <taxon>Fungi</taxon>
        <taxon>Fungi incertae sedis</taxon>
        <taxon>Zoopagomycota</taxon>
        <taxon>Entomophthoromycotina</taxon>
        <taxon>Entomophthoromycetes</taxon>
        <taxon>Entomophthorales</taxon>
        <taxon>Entomophthoraceae</taxon>
        <taxon>Entomophthora</taxon>
    </lineage>
</organism>
<reference evidence="1" key="1">
    <citation type="submission" date="2022-04" db="EMBL/GenBank/DDBJ databases">
        <title>Genome of the entomopathogenic fungus Entomophthora muscae.</title>
        <authorList>
            <person name="Elya C."/>
            <person name="Lovett B.R."/>
            <person name="Lee E."/>
            <person name="Macias A.M."/>
            <person name="Hajek A.E."/>
            <person name="De Bivort B.L."/>
            <person name="Kasson M.T."/>
            <person name="De Fine Licht H.H."/>
            <person name="Stajich J.E."/>
        </authorList>
    </citation>
    <scope>NUCLEOTIDE SEQUENCE</scope>
    <source>
        <strain evidence="1">Berkeley</strain>
    </source>
</reference>
<name>A0ACC2T9S2_9FUNG</name>
<gene>
    <name evidence="1" type="ORF">DSO57_1037524</name>
</gene>
<comment type="caution">
    <text evidence="1">The sequence shown here is derived from an EMBL/GenBank/DDBJ whole genome shotgun (WGS) entry which is preliminary data.</text>
</comment>
<proteinExistence type="predicted"/>